<dbReference type="CDD" id="cd00170">
    <property type="entry name" value="SEC14"/>
    <property type="match status" value="1"/>
</dbReference>
<dbReference type="SUPFAM" id="SSF46938">
    <property type="entry name" value="CRAL/TRIO N-terminal domain"/>
    <property type="match status" value="1"/>
</dbReference>
<proteinExistence type="predicted"/>
<dbReference type="Pfam" id="PF00650">
    <property type="entry name" value="CRAL_TRIO"/>
    <property type="match status" value="1"/>
</dbReference>
<dbReference type="Proteomes" id="UP001353858">
    <property type="component" value="Unassembled WGS sequence"/>
</dbReference>
<gene>
    <name evidence="2" type="ORF">RN001_010661</name>
</gene>
<dbReference type="Gene3D" id="3.40.525.10">
    <property type="entry name" value="CRAL-TRIO lipid binding domain"/>
    <property type="match status" value="1"/>
</dbReference>
<dbReference type="GO" id="GO:0016020">
    <property type="term" value="C:membrane"/>
    <property type="evidence" value="ECO:0007669"/>
    <property type="project" value="TreeGrafter"/>
</dbReference>
<dbReference type="AlphaFoldDB" id="A0AAN7P1B0"/>
<sequence>MSRLSILEYTEDDVKKIWAKHEKTKNDVKQDVDIISKWLKTQPHLPEAPDERIIERFLLLNKFRLEVTKQKIDMYYTVRSMIPEFYDRNPNEKVMRKVLDVVPFIPLPKLTKDLNRVVVIKALDVDVDNFDPGAYIAHTLNVAEVRLREDYYHKELQIYDLLGLKLGHLTKFTPSLIRKGSFVIEKVFANISAGIHFVNAPNFVDPFLALLKNTLKPKLAEKVFVHKTFDSLSKIISKDVLPKDYGGNEKSLKELLEEWKQVFLEFDDLFEHLRQVKVDEKLRVEPITFANDLFGVEGSFKQLHID</sequence>
<dbReference type="InterPro" id="IPR036865">
    <property type="entry name" value="CRAL-TRIO_dom_sf"/>
</dbReference>
<evidence type="ECO:0000313" key="3">
    <source>
        <dbReference type="Proteomes" id="UP001353858"/>
    </source>
</evidence>
<dbReference type="SUPFAM" id="SSF52087">
    <property type="entry name" value="CRAL/TRIO domain"/>
    <property type="match status" value="1"/>
</dbReference>
<protein>
    <recommendedName>
        <fullName evidence="1">CRAL-TRIO domain-containing protein</fullName>
    </recommendedName>
</protein>
<dbReference type="InterPro" id="IPR036273">
    <property type="entry name" value="CRAL/TRIO_N_dom_sf"/>
</dbReference>
<evidence type="ECO:0000313" key="2">
    <source>
        <dbReference type="EMBL" id="KAK4878155.1"/>
    </source>
</evidence>
<dbReference type="SMART" id="SM00516">
    <property type="entry name" value="SEC14"/>
    <property type="match status" value="1"/>
</dbReference>
<dbReference type="PROSITE" id="PS50191">
    <property type="entry name" value="CRAL_TRIO"/>
    <property type="match status" value="1"/>
</dbReference>
<dbReference type="PANTHER" id="PTHR10174">
    <property type="entry name" value="ALPHA-TOCOPHEROL TRANSFER PROTEIN-RELATED"/>
    <property type="match status" value="1"/>
</dbReference>
<keyword evidence="3" id="KW-1185">Reference proteome</keyword>
<name>A0AAN7P1B0_9COLE</name>
<organism evidence="2 3">
    <name type="scientific">Aquatica leii</name>
    <dbReference type="NCBI Taxonomy" id="1421715"/>
    <lineage>
        <taxon>Eukaryota</taxon>
        <taxon>Metazoa</taxon>
        <taxon>Ecdysozoa</taxon>
        <taxon>Arthropoda</taxon>
        <taxon>Hexapoda</taxon>
        <taxon>Insecta</taxon>
        <taxon>Pterygota</taxon>
        <taxon>Neoptera</taxon>
        <taxon>Endopterygota</taxon>
        <taxon>Coleoptera</taxon>
        <taxon>Polyphaga</taxon>
        <taxon>Elateriformia</taxon>
        <taxon>Elateroidea</taxon>
        <taxon>Lampyridae</taxon>
        <taxon>Luciolinae</taxon>
        <taxon>Aquatica</taxon>
    </lineage>
</organism>
<comment type="caution">
    <text evidence="2">The sequence shown here is derived from an EMBL/GenBank/DDBJ whole genome shotgun (WGS) entry which is preliminary data.</text>
</comment>
<reference evidence="3" key="1">
    <citation type="submission" date="2023-01" db="EMBL/GenBank/DDBJ databases">
        <title>Key to firefly adult light organ development and bioluminescence: homeobox transcription factors regulate luciferase expression and transportation to peroxisome.</title>
        <authorList>
            <person name="Fu X."/>
        </authorList>
    </citation>
    <scope>NUCLEOTIDE SEQUENCE [LARGE SCALE GENOMIC DNA]</scope>
</reference>
<evidence type="ECO:0000259" key="1">
    <source>
        <dbReference type="PROSITE" id="PS50191"/>
    </source>
</evidence>
<dbReference type="EMBL" id="JARPUR010000004">
    <property type="protein sequence ID" value="KAK4878155.1"/>
    <property type="molecule type" value="Genomic_DNA"/>
</dbReference>
<feature type="domain" description="CRAL-TRIO" evidence="1">
    <location>
        <begin position="92"/>
        <end position="253"/>
    </location>
</feature>
<dbReference type="GO" id="GO:1902936">
    <property type="term" value="F:phosphatidylinositol bisphosphate binding"/>
    <property type="evidence" value="ECO:0007669"/>
    <property type="project" value="TreeGrafter"/>
</dbReference>
<dbReference type="PANTHER" id="PTHR10174:SF222">
    <property type="entry name" value="GH10083P-RELATED"/>
    <property type="match status" value="1"/>
</dbReference>
<dbReference type="InterPro" id="IPR001251">
    <property type="entry name" value="CRAL-TRIO_dom"/>
</dbReference>
<accession>A0AAN7P1B0</accession>